<dbReference type="InterPro" id="IPR015424">
    <property type="entry name" value="PyrdxlP-dep_Trfase"/>
</dbReference>
<dbReference type="GO" id="GO:0004125">
    <property type="term" value="F:L-seryl-tRNA(Sec) selenium transferase activity"/>
    <property type="evidence" value="ECO:0007669"/>
    <property type="project" value="TreeGrafter"/>
</dbReference>
<keyword evidence="2" id="KW-0663">Pyridoxal phosphate</keyword>
<comment type="caution">
    <text evidence="5">The sequence shown here is derived from an EMBL/GenBank/DDBJ whole genome shotgun (WGS) entry which is preliminary data.</text>
</comment>
<protein>
    <submittedName>
        <fullName evidence="5">Selenocysteine synthase</fullName>
    </submittedName>
</protein>
<feature type="compositionally biased region" description="Basic and acidic residues" evidence="3">
    <location>
        <begin position="9"/>
        <end position="18"/>
    </location>
</feature>
<comment type="cofactor">
    <cofactor evidence="1">
        <name>pyridoxal 5'-phosphate</name>
        <dbReference type="ChEBI" id="CHEBI:597326"/>
    </cofactor>
</comment>
<evidence type="ECO:0000256" key="2">
    <source>
        <dbReference type="ARBA" id="ARBA00022898"/>
    </source>
</evidence>
<feature type="region of interest" description="Disordered" evidence="3">
    <location>
        <begin position="1"/>
        <end position="23"/>
    </location>
</feature>
<name>A0A7Z0QLG6_9BRAD</name>
<evidence type="ECO:0000256" key="1">
    <source>
        <dbReference type="ARBA" id="ARBA00001933"/>
    </source>
</evidence>
<organism evidence="5">
    <name type="scientific">Bradyrhizobium barranii subsp. barranii</name>
    <dbReference type="NCBI Taxonomy" id="2823807"/>
    <lineage>
        <taxon>Bacteria</taxon>
        <taxon>Pseudomonadati</taxon>
        <taxon>Pseudomonadota</taxon>
        <taxon>Alphaproteobacteria</taxon>
        <taxon>Hyphomicrobiales</taxon>
        <taxon>Nitrobacteraceae</taxon>
        <taxon>Bradyrhizobium</taxon>
        <taxon>Bradyrhizobium barranii</taxon>
    </lineage>
</organism>
<evidence type="ECO:0000256" key="3">
    <source>
        <dbReference type="SAM" id="MobiDB-lite"/>
    </source>
</evidence>
<reference evidence="5" key="1">
    <citation type="submission" date="2020-06" db="EMBL/GenBank/DDBJ databases">
        <title>Whole Genome Sequence of Bradyrhizobium sp. Strain 323S2.</title>
        <authorList>
            <person name="Bromfield E.S.P."/>
        </authorList>
    </citation>
    <scope>NUCLEOTIDE SEQUENCE [LARGE SCALE GENOMIC DNA]</scope>
    <source>
        <strain evidence="5">323S2</strain>
    </source>
</reference>
<dbReference type="Gene3D" id="3.40.640.10">
    <property type="entry name" value="Type I PLP-dependent aspartate aminotransferase-like (Major domain)"/>
    <property type="match status" value="1"/>
</dbReference>
<dbReference type="PANTHER" id="PTHR32328">
    <property type="entry name" value="L-SERYL-TRNA(SEC) SELENIUM TRANSFERASE"/>
    <property type="match status" value="1"/>
</dbReference>
<evidence type="ECO:0000313" key="5">
    <source>
        <dbReference type="EMBL" id="NYY96743.1"/>
    </source>
</evidence>
<sequence>MMTAVASESKTKSPKPTDRFGNPIDPIVGFARGTIIRSSVDEARRLRQGLAVAADRVRKLGPHSIGVFTGNQRDFPLKPEDLTTLCEEWVGPGLFAEDLREAAITHLGGEDGDGVAVFNRTSAGIIATIVAHAAGSPVISVVPPGGRSHASVIRGCSIARVELVEIGGDRDWQAALTKAKPNLVVVTTVTSALELLDDTVTSAVVKATHAVGAIAFVDDAYGARLRPVLHGGKPGLALGADLAITNCDKAGLAGPRAGVLAGRPNLVTAASAKGAEFGMEARAPIAAGAMRSLQAFRPEDLREEARSGQALAVALAEKLGRDLVVVSDLGPMVDEQDVLAVVLRRAGRSAEGLGLVPCEVSSALGMVLLRDAGILTVNTHGQPGARVSLRLKPTLDAIGRVGGQDAVVAAVDAALDHLASRIDDVSAISQLVLGDQA</sequence>
<dbReference type="InterPro" id="IPR015421">
    <property type="entry name" value="PyrdxlP-dep_Trfase_major"/>
</dbReference>
<dbReference type="AlphaFoldDB" id="A0A7Z0QLG6"/>
<accession>A0A7Z0QLG6</accession>
<gene>
    <name evidence="4" type="ORF">G6321_48765</name>
    <name evidence="5" type="ORF">G6321_53545</name>
</gene>
<dbReference type="RefSeq" id="WP_166342310.1">
    <property type="nucleotide sequence ID" value="NZ_CP049700.1"/>
</dbReference>
<proteinExistence type="predicted"/>
<dbReference type="Gene3D" id="3.90.1150.70">
    <property type="match status" value="1"/>
</dbReference>
<evidence type="ECO:0000313" key="4">
    <source>
        <dbReference type="EMBL" id="NYY96033.1"/>
    </source>
</evidence>
<dbReference type="PANTHER" id="PTHR32328:SF0">
    <property type="entry name" value="L-SERYL-TRNA(SEC) SELENIUM TRANSFERASE"/>
    <property type="match status" value="1"/>
</dbReference>
<dbReference type="SUPFAM" id="SSF53383">
    <property type="entry name" value="PLP-dependent transferases"/>
    <property type="match status" value="1"/>
</dbReference>
<dbReference type="EMBL" id="JACBFH010000001">
    <property type="protein sequence ID" value="NYY96033.1"/>
    <property type="molecule type" value="Genomic_DNA"/>
</dbReference>
<dbReference type="EMBL" id="JACBFH010000004">
    <property type="protein sequence ID" value="NYY96743.1"/>
    <property type="molecule type" value="Genomic_DNA"/>
</dbReference>